<feature type="compositionally biased region" description="Low complexity" evidence="2">
    <location>
        <begin position="1405"/>
        <end position="1415"/>
    </location>
</feature>
<dbReference type="GeneID" id="68102886"/>
<feature type="compositionally biased region" description="Polar residues" evidence="2">
    <location>
        <begin position="944"/>
        <end position="955"/>
    </location>
</feature>
<feature type="compositionally biased region" description="Basic and acidic residues" evidence="2">
    <location>
        <begin position="602"/>
        <end position="618"/>
    </location>
</feature>
<dbReference type="Proteomes" id="UP000816034">
    <property type="component" value="Unassembled WGS sequence"/>
</dbReference>
<evidence type="ECO:0000256" key="2">
    <source>
        <dbReference type="SAM" id="MobiDB-lite"/>
    </source>
</evidence>
<feature type="region of interest" description="Disordered" evidence="2">
    <location>
        <begin position="892"/>
        <end position="923"/>
    </location>
</feature>
<feature type="compositionally biased region" description="Basic and acidic residues" evidence="2">
    <location>
        <begin position="901"/>
        <end position="921"/>
    </location>
</feature>
<evidence type="ECO:0000256" key="1">
    <source>
        <dbReference type="SAM" id="Coils"/>
    </source>
</evidence>
<organism evidence="3 4">
    <name type="scientific">Naegleria lovaniensis</name>
    <name type="common">Amoeba</name>
    <dbReference type="NCBI Taxonomy" id="51637"/>
    <lineage>
        <taxon>Eukaryota</taxon>
        <taxon>Discoba</taxon>
        <taxon>Heterolobosea</taxon>
        <taxon>Tetramitia</taxon>
        <taxon>Eutetramitia</taxon>
        <taxon>Vahlkampfiidae</taxon>
        <taxon>Naegleria</taxon>
    </lineage>
</organism>
<evidence type="ECO:0000313" key="3">
    <source>
        <dbReference type="EMBL" id="KAG2374688.1"/>
    </source>
</evidence>
<reference evidence="3 4" key="1">
    <citation type="journal article" date="2018" name="BMC Genomics">
        <title>The genome of Naegleria lovaniensis, the basis for a comparative approach to unravel pathogenicity factors of the human pathogenic amoeba N. fowleri.</title>
        <authorList>
            <person name="Liechti N."/>
            <person name="Schurch N."/>
            <person name="Bruggmann R."/>
            <person name="Wittwer M."/>
        </authorList>
    </citation>
    <scope>NUCLEOTIDE SEQUENCE [LARGE SCALE GENOMIC DNA]</scope>
    <source>
        <strain evidence="3 4">ATCC 30569</strain>
    </source>
</reference>
<feature type="region of interest" description="Disordered" evidence="2">
    <location>
        <begin position="772"/>
        <end position="801"/>
    </location>
</feature>
<feature type="compositionally biased region" description="Polar residues" evidence="2">
    <location>
        <begin position="380"/>
        <end position="395"/>
    </location>
</feature>
<dbReference type="EMBL" id="PYSW02000043">
    <property type="protein sequence ID" value="KAG2374688.1"/>
    <property type="molecule type" value="Genomic_DNA"/>
</dbReference>
<name>A0AA88KE46_NAELO</name>
<feature type="compositionally biased region" description="Basic and acidic residues" evidence="2">
    <location>
        <begin position="956"/>
        <end position="966"/>
    </location>
</feature>
<proteinExistence type="predicted"/>
<feature type="compositionally biased region" description="Low complexity" evidence="2">
    <location>
        <begin position="630"/>
        <end position="639"/>
    </location>
</feature>
<feature type="region of interest" description="Disordered" evidence="2">
    <location>
        <begin position="1395"/>
        <end position="1415"/>
    </location>
</feature>
<protein>
    <submittedName>
        <fullName evidence="3">Uncharacterized protein</fullName>
    </submittedName>
</protein>
<dbReference type="RefSeq" id="XP_044543862.1">
    <property type="nucleotide sequence ID" value="XM_044685976.1"/>
</dbReference>
<comment type="caution">
    <text evidence="3">The sequence shown here is derived from an EMBL/GenBank/DDBJ whole genome shotgun (WGS) entry which is preliminary data.</text>
</comment>
<feature type="compositionally biased region" description="Low complexity" evidence="2">
    <location>
        <begin position="982"/>
        <end position="991"/>
    </location>
</feature>
<feature type="region of interest" description="Disordered" evidence="2">
    <location>
        <begin position="940"/>
        <end position="1000"/>
    </location>
</feature>
<feature type="coiled-coil region" evidence="1">
    <location>
        <begin position="1270"/>
        <end position="1297"/>
    </location>
</feature>
<feature type="region of interest" description="Disordered" evidence="2">
    <location>
        <begin position="369"/>
        <end position="417"/>
    </location>
</feature>
<accession>A0AA88KE46</accession>
<gene>
    <name evidence="3" type="ORF">C9374_010432</name>
</gene>
<keyword evidence="1" id="KW-0175">Coiled coil</keyword>
<feature type="region of interest" description="Disordered" evidence="2">
    <location>
        <begin position="553"/>
        <end position="661"/>
    </location>
</feature>
<sequence>MKTCNFDRFDILPRNEERFMKLNWTFITSKIALNGEINIGMQVQTHVLTSCVWFDDNLGYNNNNKWHSSEDEALRLKANIHHDESEDEEPLPPEPRPISTLAISNFQSDDIESLLNEDLLKEIEKQYLKSNNKLKNKSPITSTRNLRMDHTIADSSNNVKSGSIRDTSEAFHHSSLSSHPIQMDMIHIIKGVVSATGSNCYKIITEQYIKDVVKITKTSLMWISNISKTDHSSCILELKSISSLKKNISPCEKVVRISVYSSQKGRPRKCVVSTSHHPNFGFKVLTEDWIFDHHLELSKKGESSMLLPDTISFPEHLVLRYLSLTFIGSQTFSSTHRIKHLSVTLEDNIQDEEYLDLVRQELVQGGVSSEPIRLEKDSTSVKNAKKQLSNPQQECSHTDPTERITPPSQEEDEPLIVSNKDIDLNNNETTTSNAMLMKILNTSTQSDQFTDDSLLEDLDDLRDELKGSTLSMDSSDGANNMIETLNHGSSVSCPIFDEFVKDQRVPPIITMDEELIQKEIEEIEAKLIEKKQKLDSLNNSPVKNLISQRSLLIQPKTSSGGGDGMNRVDVNIKGHSNSSSSRNSSSTIGGDHDSHNLLLATTHDDDESKTHHERHDMNHPTTTITHQKSIHNSTSNIHSNDSRVNGKKNRTRSNDDHTLSENTIAHETLNTTSTTLQNKSKNIHKSKEKTLSLNKHVDTNPIVSNKDSTNSTHPIVLNILPKDRTMNHTRNFNSNNKTKTHRIMNNDDGGGGGEQNMTPPQQQVQHNLSIIPNNDDGMNQSNHSKPSVSQNKTRNTHMVGSTPTTIDISCSHKMNHMNISQNHPPDMVRNTSNHHLLVIEFSPNSQHDLQSYDRYGSKLEQPTSMRKPNSSLIHFLYDIKKKQQEKKNIFNTNSHETSVFHSKEQGKNEKNQEMKDHDKKLPIVNTDLQQIPSLELTDFMKHCTPSNQPSSSHFSTFEDHVMHSKSESTLLHHNSHVHDESSSSNSSNSEETQSDVSSDITLTVVAEDDDDDTMNDFGSSHMTTIMMAHEKNYKNIPMLFNVPPFTMSYNTSPRVIMNEEDPLVVKLSDSRTFNEYSIMHDQWCYNREEEEHHYPHHTLENDDLHDDDDLLNDDEQNHSLLDDLKNTRIGHTPIRAPPSPPFRVINDDTPPPSNTLLLPSNTSSLISSLNFDDLDFSSMETLNDHQHVGLHTLDGVNQDQNDDSSSVFQNDEQEEMNPVHDALSLLNTITDPTTATSTSTLDILKQLEEEMTKSLYHDVVGVEHSSEIVKEPILEEYEEIQHELSQHEEEIQHELSHEENHDDIMSSNNNNNMTTHKDDRMNSPFHHSTEIIGETIQLDDERTKNHDTTQSNNDHQHFNQQLTLMTHSENPMIVHEEEHDIIQSFLDETNTTSCTSEEYDLNDSPNITPRNTKTNNTTPYYYLRNSQSSPVFHTPSLLNVTTTPSTMTPSRLLLKGEPTRLFSLKKGIECFQHVYDMKKKNFKKSKRLIKLDRDSKILTISRKAQLFKKSVKINIYKDLKWIVYGPYSKTFKDELYQYQQQQQQLQQQFTKFNPHTTTTTNHTLKRNSLQQDHNISLLQFVPWRCFSMVTVHGVYCFEISNHDKELDDFILGLQFLTKSVLEPQRPIYTKHSLVVKRLFLKREYGGQVEPTFLRLAITTE</sequence>
<feature type="compositionally biased region" description="Low complexity" evidence="2">
    <location>
        <begin position="576"/>
        <end position="586"/>
    </location>
</feature>
<evidence type="ECO:0000313" key="4">
    <source>
        <dbReference type="Proteomes" id="UP000816034"/>
    </source>
</evidence>
<feature type="coiled-coil region" evidence="1">
    <location>
        <begin position="513"/>
        <end position="540"/>
    </location>
</feature>
<keyword evidence="4" id="KW-1185">Reference proteome</keyword>